<feature type="compositionally biased region" description="Pro residues" evidence="1">
    <location>
        <begin position="32"/>
        <end position="47"/>
    </location>
</feature>
<feature type="compositionally biased region" description="Basic and acidic residues" evidence="1">
    <location>
        <begin position="63"/>
        <end position="88"/>
    </location>
</feature>
<evidence type="ECO:0000313" key="3">
    <source>
        <dbReference type="Proteomes" id="UP001152024"/>
    </source>
</evidence>
<protein>
    <submittedName>
        <fullName evidence="2">Uncharacterized protein</fullName>
    </submittedName>
</protein>
<organism evidence="2 3">
    <name type="scientific">Fusarium equiseti</name>
    <name type="common">Fusarium scirpi</name>
    <dbReference type="NCBI Taxonomy" id="61235"/>
    <lineage>
        <taxon>Eukaryota</taxon>
        <taxon>Fungi</taxon>
        <taxon>Dikarya</taxon>
        <taxon>Ascomycota</taxon>
        <taxon>Pezizomycotina</taxon>
        <taxon>Sordariomycetes</taxon>
        <taxon>Hypocreomycetidae</taxon>
        <taxon>Hypocreales</taxon>
        <taxon>Nectriaceae</taxon>
        <taxon>Fusarium</taxon>
        <taxon>Fusarium incarnatum-equiseti species complex</taxon>
    </lineage>
</organism>
<sequence>MSNADNTHLGVKEEKTKLRIRGGGFRPINPESLPPGSPRPSNLPDPKWPTASLGEDEIMVAPLKRETSLSWSPDDKKEKSDDQDKRDEDEPEIKPFPCIPCIRRWLVDRTHVCRETRELPCTHCPDLRYCMQPDTGS</sequence>
<name>A0ABQ8R1R8_FUSEQ</name>
<proteinExistence type="predicted"/>
<keyword evidence="3" id="KW-1185">Reference proteome</keyword>
<evidence type="ECO:0000256" key="1">
    <source>
        <dbReference type="SAM" id="MobiDB-lite"/>
    </source>
</evidence>
<feature type="region of interest" description="Disordered" evidence="1">
    <location>
        <begin position="1"/>
        <end position="94"/>
    </location>
</feature>
<evidence type="ECO:0000313" key="2">
    <source>
        <dbReference type="EMBL" id="KAJ4122977.1"/>
    </source>
</evidence>
<dbReference type="Proteomes" id="UP001152024">
    <property type="component" value="Unassembled WGS sequence"/>
</dbReference>
<reference evidence="2" key="1">
    <citation type="submission" date="2022-09" db="EMBL/GenBank/DDBJ databases">
        <title>Fusarium specimens isolated from Avocado Roots.</title>
        <authorList>
            <person name="Stajich J."/>
            <person name="Roper C."/>
            <person name="Heimlech-Rivalta G."/>
        </authorList>
    </citation>
    <scope>NUCLEOTIDE SEQUENCE</scope>
    <source>
        <strain evidence="2">CF00095</strain>
    </source>
</reference>
<gene>
    <name evidence="2" type="ORF">NW768_009968</name>
</gene>
<dbReference type="EMBL" id="JAOQBH010000018">
    <property type="protein sequence ID" value="KAJ4122977.1"/>
    <property type="molecule type" value="Genomic_DNA"/>
</dbReference>
<accession>A0ABQ8R1R8</accession>
<comment type="caution">
    <text evidence="2">The sequence shown here is derived from an EMBL/GenBank/DDBJ whole genome shotgun (WGS) entry which is preliminary data.</text>
</comment>